<accession>A0A5B8S5K2</accession>
<organism evidence="1 2">
    <name type="scientific">Novosphingobium ginsenosidimutans</name>
    <dbReference type="NCBI Taxonomy" id="1176536"/>
    <lineage>
        <taxon>Bacteria</taxon>
        <taxon>Pseudomonadati</taxon>
        <taxon>Pseudomonadota</taxon>
        <taxon>Alphaproteobacteria</taxon>
        <taxon>Sphingomonadales</taxon>
        <taxon>Sphingomonadaceae</taxon>
        <taxon>Novosphingobium</taxon>
    </lineage>
</organism>
<gene>
    <name evidence="1" type="ORF">FRF71_10045</name>
</gene>
<proteinExistence type="predicted"/>
<keyword evidence="2" id="KW-1185">Reference proteome</keyword>
<dbReference type="Proteomes" id="UP000321172">
    <property type="component" value="Chromosome"/>
</dbReference>
<dbReference type="RefSeq" id="WP_147090524.1">
    <property type="nucleotide sequence ID" value="NZ_CP042345.1"/>
</dbReference>
<evidence type="ECO:0000313" key="1">
    <source>
        <dbReference type="EMBL" id="QEA16444.1"/>
    </source>
</evidence>
<sequence length="117" mass="13610">MIAQEERIFDIYFMRRLTEDEAKSIIGNANWPDEFLSYERVLKTGHALRFQPFIFFEPLSLSLVLTAQDLRRERPEISEEEIAFLLGVSPSLAKRLLAAKSSGQASWWKRALRHLSL</sequence>
<name>A0A5B8S5K2_9SPHN</name>
<dbReference type="EMBL" id="CP042345">
    <property type="protein sequence ID" value="QEA16444.1"/>
    <property type="molecule type" value="Genomic_DNA"/>
</dbReference>
<dbReference type="OrthoDB" id="7549966at2"/>
<reference evidence="1 2" key="1">
    <citation type="journal article" date="2013" name="J. Microbiol. Biotechnol.">
        <title>Novosphingobium ginsenosidimutans sp. nov., with the ability to convert ginsenoside.</title>
        <authorList>
            <person name="Kim J.K."/>
            <person name="He D."/>
            <person name="Liu Q.M."/>
            <person name="Park H.Y."/>
            <person name="Jung M.S."/>
            <person name="Yoon M.H."/>
            <person name="Kim S.C."/>
            <person name="Im W.T."/>
        </authorList>
    </citation>
    <scope>NUCLEOTIDE SEQUENCE [LARGE SCALE GENOMIC DNA]</scope>
    <source>
        <strain evidence="1 2">FW-6</strain>
    </source>
</reference>
<evidence type="ECO:0000313" key="2">
    <source>
        <dbReference type="Proteomes" id="UP000321172"/>
    </source>
</evidence>
<dbReference type="AlphaFoldDB" id="A0A5B8S5K2"/>
<protein>
    <submittedName>
        <fullName evidence="1">Uncharacterized protein</fullName>
    </submittedName>
</protein>
<dbReference type="KEGG" id="ngf:FRF71_10045"/>